<evidence type="ECO:0000256" key="1">
    <source>
        <dbReference type="PROSITE-ProRule" id="PRU00042"/>
    </source>
</evidence>
<dbReference type="InterPro" id="IPR013087">
    <property type="entry name" value="Znf_C2H2_type"/>
</dbReference>
<keyword evidence="1" id="KW-0863">Zinc-finger</keyword>
<feature type="compositionally biased region" description="Low complexity" evidence="2">
    <location>
        <begin position="232"/>
        <end position="261"/>
    </location>
</feature>
<organism evidence="4 5">
    <name type="scientific">Ridgeia piscesae</name>
    <name type="common">Tubeworm</name>
    <dbReference type="NCBI Taxonomy" id="27915"/>
    <lineage>
        <taxon>Eukaryota</taxon>
        <taxon>Metazoa</taxon>
        <taxon>Spiralia</taxon>
        <taxon>Lophotrochozoa</taxon>
        <taxon>Annelida</taxon>
        <taxon>Polychaeta</taxon>
        <taxon>Sedentaria</taxon>
        <taxon>Canalipalpata</taxon>
        <taxon>Sabellida</taxon>
        <taxon>Siboglinidae</taxon>
        <taxon>Ridgeia</taxon>
    </lineage>
</organism>
<sequence>MANLMRTGWSYADAVRGPVRQHKSAGLTPIPTKDEAFPPLVQTSPPEQLPLPAATAAEPIAPNGIHVSDVCVVAPPPPPPSPPSRVQFKCLHCGMGFTRRDNCQRHIRRAHCNCRKRTAEDDAALDADMRFIEGPSPAKRQPVVRQLSPPAPTQVPAQVPPHVPAPAPTLAPGEQQPVTSGAARKEKARIADPEQQKQQQQQQQQKQQKDQTALTGGAAKSRKRHRSPTKTSAASSASSPPAASSPPVSSSSAASSSSSAALPPPPPPPSPPSPSPSVFNEDPIFPLPDFDDFVDDNLINFYRSPFGQIVVAGASSQLIIFD</sequence>
<proteinExistence type="predicted"/>
<keyword evidence="1" id="KW-0862">Zinc</keyword>
<dbReference type="Proteomes" id="UP001209878">
    <property type="component" value="Unassembled WGS sequence"/>
</dbReference>
<keyword evidence="1" id="KW-0479">Metal-binding</keyword>
<protein>
    <recommendedName>
        <fullName evidence="3">C2H2-type domain-containing protein</fullName>
    </recommendedName>
</protein>
<evidence type="ECO:0000313" key="4">
    <source>
        <dbReference type="EMBL" id="KAK2155777.1"/>
    </source>
</evidence>
<feature type="compositionally biased region" description="Basic and acidic residues" evidence="2">
    <location>
        <begin position="183"/>
        <end position="195"/>
    </location>
</feature>
<dbReference type="PROSITE" id="PS50157">
    <property type="entry name" value="ZINC_FINGER_C2H2_2"/>
    <property type="match status" value="1"/>
</dbReference>
<name>A0AAD9JN52_RIDPI</name>
<feature type="region of interest" description="Disordered" evidence="2">
    <location>
        <begin position="133"/>
        <end position="286"/>
    </location>
</feature>
<dbReference type="Gene3D" id="3.30.160.60">
    <property type="entry name" value="Classic Zinc Finger"/>
    <property type="match status" value="1"/>
</dbReference>
<evidence type="ECO:0000256" key="2">
    <source>
        <dbReference type="SAM" id="MobiDB-lite"/>
    </source>
</evidence>
<comment type="caution">
    <text evidence="4">The sequence shown here is derived from an EMBL/GenBank/DDBJ whole genome shotgun (WGS) entry which is preliminary data.</text>
</comment>
<dbReference type="PROSITE" id="PS00028">
    <property type="entry name" value="ZINC_FINGER_C2H2_1"/>
    <property type="match status" value="1"/>
</dbReference>
<keyword evidence="5" id="KW-1185">Reference proteome</keyword>
<dbReference type="GO" id="GO:0008270">
    <property type="term" value="F:zinc ion binding"/>
    <property type="evidence" value="ECO:0007669"/>
    <property type="project" value="UniProtKB-KW"/>
</dbReference>
<feature type="compositionally biased region" description="Low complexity" evidence="2">
    <location>
        <begin position="196"/>
        <end position="206"/>
    </location>
</feature>
<feature type="compositionally biased region" description="Pro residues" evidence="2">
    <location>
        <begin position="149"/>
        <end position="169"/>
    </location>
</feature>
<dbReference type="AlphaFoldDB" id="A0AAD9JN52"/>
<feature type="compositionally biased region" description="Pro residues" evidence="2">
    <location>
        <begin position="262"/>
        <end position="275"/>
    </location>
</feature>
<evidence type="ECO:0000313" key="5">
    <source>
        <dbReference type="Proteomes" id="UP001209878"/>
    </source>
</evidence>
<gene>
    <name evidence="4" type="ORF">NP493_2043g00017</name>
</gene>
<evidence type="ECO:0000259" key="3">
    <source>
        <dbReference type="PROSITE" id="PS50157"/>
    </source>
</evidence>
<dbReference type="EMBL" id="JAODUO010002041">
    <property type="protein sequence ID" value="KAK2155777.1"/>
    <property type="molecule type" value="Genomic_DNA"/>
</dbReference>
<reference evidence="4" key="1">
    <citation type="journal article" date="2023" name="Mol. Biol. Evol.">
        <title>Third-Generation Sequencing Reveals the Adaptive Role of the Epigenome in Three Deep-Sea Polychaetes.</title>
        <authorList>
            <person name="Perez M."/>
            <person name="Aroh O."/>
            <person name="Sun Y."/>
            <person name="Lan Y."/>
            <person name="Juniper S.K."/>
            <person name="Young C.R."/>
            <person name="Angers B."/>
            <person name="Qian P.Y."/>
        </authorList>
    </citation>
    <scope>NUCLEOTIDE SEQUENCE</scope>
    <source>
        <strain evidence="4">R07B-5</strain>
    </source>
</reference>
<accession>A0AAD9JN52</accession>
<feature type="domain" description="C2H2-type" evidence="3">
    <location>
        <begin position="88"/>
        <end position="116"/>
    </location>
</feature>